<dbReference type="InterPro" id="IPR005483">
    <property type="entry name" value="CPSase_dom"/>
</dbReference>
<dbReference type="OrthoDB" id="1924069at2759"/>
<evidence type="ECO:0000256" key="20">
    <source>
        <dbReference type="ARBA" id="ARBA00068891"/>
    </source>
</evidence>
<evidence type="ECO:0000256" key="14">
    <source>
        <dbReference type="ARBA" id="ARBA00044063"/>
    </source>
</evidence>
<evidence type="ECO:0000256" key="16">
    <source>
        <dbReference type="ARBA" id="ARBA00044318"/>
    </source>
</evidence>
<dbReference type="GO" id="GO:0005524">
    <property type="term" value="F:ATP binding"/>
    <property type="evidence" value="ECO:0007669"/>
    <property type="project" value="UniProtKB-UniRule"/>
</dbReference>
<dbReference type="Gene3D" id="3.30.1490.20">
    <property type="entry name" value="ATP-grasp fold, A domain"/>
    <property type="match status" value="1"/>
</dbReference>
<dbReference type="PANTHER" id="PTHR11405:SF53">
    <property type="entry name" value="CARBAMOYL-PHOSPHATE SYNTHASE [AMMONIA], MITOCHONDRIAL"/>
    <property type="match status" value="1"/>
</dbReference>
<evidence type="ECO:0000256" key="3">
    <source>
        <dbReference type="ARBA" id="ARBA00005077"/>
    </source>
</evidence>
<evidence type="ECO:0000256" key="9">
    <source>
        <dbReference type="ARBA" id="ARBA00022741"/>
    </source>
</evidence>
<evidence type="ECO:0000256" key="1">
    <source>
        <dbReference type="ARBA" id="ARBA00001947"/>
    </source>
</evidence>
<proteinExistence type="inferred from homology"/>
<dbReference type="InterPro" id="IPR013815">
    <property type="entry name" value="ATP_grasp_subdomain_1"/>
</dbReference>
<dbReference type="EC" id="6.3.4.16" evidence="14"/>
<comment type="catalytic activity">
    <reaction evidence="19">
        <text>hydrogencarbonate + L-glutamine + 2 ATP + H2O = carbamoyl phosphate + L-glutamate + 2 ADP + phosphate + 2 H(+)</text>
        <dbReference type="Rhea" id="RHEA:18633"/>
        <dbReference type="ChEBI" id="CHEBI:15377"/>
        <dbReference type="ChEBI" id="CHEBI:15378"/>
        <dbReference type="ChEBI" id="CHEBI:17544"/>
        <dbReference type="ChEBI" id="CHEBI:29985"/>
        <dbReference type="ChEBI" id="CHEBI:30616"/>
        <dbReference type="ChEBI" id="CHEBI:43474"/>
        <dbReference type="ChEBI" id="CHEBI:58228"/>
        <dbReference type="ChEBI" id="CHEBI:58359"/>
        <dbReference type="ChEBI" id="CHEBI:456216"/>
        <dbReference type="EC" id="6.3.5.5"/>
    </reaction>
</comment>
<dbReference type="SMART" id="SM01096">
    <property type="entry name" value="CPSase_L_D3"/>
    <property type="match status" value="1"/>
</dbReference>
<dbReference type="PROSITE" id="PS00866">
    <property type="entry name" value="CPSASE_1"/>
    <property type="match status" value="2"/>
</dbReference>
<evidence type="ECO:0000256" key="17">
    <source>
        <dbReference type="ARBA" id="ARBA00044334"/>
    </source>
</evidence>
<dbReference type="GO" id="GO:0004087">
    <property type="term" value="F:carbamoyl-phosphate synthase (ammonia) activity"/>
    <property type="evidence" value="ECO:0007669"/>
    <property type="project" value="UniProtKB-EC"/>
</dbReference>
<dbReference type="SUPFAM" id="SSF56059">
    <property type="entry name" value="Glutathione synthetase ATP-binding domain-like"/>
    <property type="match status" value="2"/>
</dbReference>
<dbReference type="FunFam" id="1.10.1030.10:FF:000001">
    <property type="entry name" value="Carbamoyl-phosphate synthase large chain"/>
    <property type="match status" value="1"/>
</dbReference>
<dbReference type="InterPro" id="IPR016185">
    <property type="entry name" value="PreATP-grasp_dom_sf"/>
</dbReference>
<dbReference type="InterPro" id="IPR011607">
    <property type="entry name" value="MGS-like_dom"/>
</dbReference>
<dbReference type="SUPFAM" id="SSF52440">
    <property type="entry name" value="PreATP-grasp domain"/>
    <property type="match status" value="3"/>
</dbReference>
<keyword evidence="11" id="KW-0496">Mitochondrion</keyword>
<evidence type="ECO:0000256" key="18">
    <source>
        <dbReference type="ARBA" id="ARBA00047359"/>
    </source>
</evidence>
<evidence type="ECO:0000259" key="22">
    <source>
        <dbReference type="PROSITE" id="PS50975"/>
    </source>
</evidence>
<gene>
    <name evidence="24" type="ORF">K504DRAFT_503745</name>
</gene>
<evidence type="ECO:0000256" key="2">
    <source>
        <dbReference type="ARBA" id="ARBA00004173"/>
    </source>
</evidence>
<comment type="similarity">
    <text evidence="4">Belongs to the CarB family.</text>
</comment>
<evidence type="ECO:0000256" key="13">
    <source>
        <dbReference type="ARBA" id="ARBA00044031"/>
    </source>
</evidence>
<dbReference type="EC" id="6.3.5.5" evidence="5"/>
<evidence type="ECO:0000256" key="7">
    <source>
        <dbReference type="ARBA" id="ARBA00022723"/>
    </source>
</evidence>
<keyword evidence="6" id="KW-0436">Ligase</keyword>
<dbReference type="PROSITE" id="PS51855">
    <property type="entry name" value="MGS"/>
    <property type="match status" value="1"/>
</dbReference>
<reference evidence="24" key="1">
    <citation type="journal article" date="2020" name="Stud. Mycol.">
        <title>101 Dothideomycetes genomes: a test case for predicting lifestyles and emergence of pathogens.</title>
        <authorList>
            <person name="Haridas S."/>
            <person name="Albert R."/>
            <person name="Binder M."/>
            <person name="Bloem J."/>
            <person name="Labutti K."/>
            <person name="Salamov A."/>
            <person name="Andreopoulos B."/>
            <person name="Baker S."/>
            <person name="Barry K."/>
            <person name="Bills G."/>
            <person name="Bluhm B."/>
            <person name="Cannon C."/>
            <person name="Castanera R."/>
            <person name="Culley D."/>
            <person name="Daum C."/>
            <person name="Ezra D."/>
            <person name="Gonzalez J."/>
            <person name="Henrissat B."/>
            <person name="Kuo A."/>
            <person name="Liang C."/>
            <person name="Lipzen A."/>
            <person name="Lutzoni F."/>
            <person name="Magnuson J."/>
            <person name="Mondo S."/>
            <person name="Nolan M."/>
            <person name="Ohm R."/>
            <person name="Pangilinan J."/>
            <person name="Park H.-J."/>
            <person name="Ramirez L."/>
            <person name="Alfaro M."/>
            <person name="Sun H."/>
            <person name="Tritt A."/>
            <person name="Yoshinaga Y."/>
            <person name="Zwiers L.-H."/>
            <person name="Turgeon B."/>
            <person name="Goodwin S."/>
            <person name="Spatafora J."/>
            <person name="Crous P."/>
            <person name="Grigoriev I."/>
        </authorList>
    </citation>
    <scope>NUCLEOTIDE SEQUENCE</scope>
    <source>
        <strain evidence="24">CBS 279.74</strain>
    </source>
</reference>
<comment type="subunit">
    <text evidence="13">Heterodimer composed of 2 chains; the small (or glutamine) chain promotes the hydrolysis of glutamine to ammonia, which is used by the large (or ammonia) chain to synthesize carbamoyl phosphate.</text>
</comment>
<dbReference type="GO" id="GO:0004088">
    <property type="term" value="F:carbamoyl-phosphate synthase (glutamine-hydrolyzing) activity"/>
    <property type="evidence" value="ECO:0007669"/>
    <property type="project" value="UniProtKB-EC"/>
</dbReference>
<comment type="cofactor">
    <cofactor evidence="1">
        <name>Zn(2+)</name>
        <dbReference type="ChEBI" id="CHEBI:29105"/>
    </cofactor>
</comment>
<dbReference type="Gene3D" id="1.10.1030.10">
    <property type="entry name" value="Carbamoyl-phosphate synthetase, large subunit oligomerisation domain"/>
    <property type="match status" value="1"/>
</dbReference>
<dbReference type="NCBIfam" id="NF003671">
    <property type="entry name" value="PRK05294.1"/>
    <property type="match status" value="1"/>
</dbReference>
<dbReference type="Pfam" id="PF25596">
    <property type="entry name" value="CPSase_L_D1"/>
    <property type="match status" value="3"/>
</dbReference>
<dbReference type="InterPro" id="IPR011761">
    <property type="entry name" value="ATP-grasp"/>
</dbReference>
<evidence type="ECO:0000256" key="10">
    <source>
        <dbReference type="ARBA" id="ARBA00022840"/>
    </source>
</evidence>
<name>A0A6G1K3Q8_9PLEO</name>
<dbReference type="FunFam" id="3.40.50.20:FF:000067">
    <property type="entry name" value="Carbamoyl-phosphate synthetase 2, aspartate transcarbamylase, and dihydroorotase"/>
    <property type="match status" value="1"/>
</dbReference>
<keyword evidence="10 21" id="KW-0067">ATP-binding</keyword>
<dbReference type="GO" id="GO:0006526">
    <property type="term" value="P:L-arginine biosynthetic process"/>
    <property type="evidence" value="ECO:0007669"/>
    <property type="project" value="UniProtKB-ARBA"/>
</dbReference>
<evidence type="ECO:0000256" key="5">
    <source>
        <dbReference type="ARBA" id="ARBA00012738"/>
    </source>
</evidence>
<comment type="subcellular location">
    <subcellularLocation>
        <location evidence="2">Mitochondrion</location>
    </subcellularLocation>
</comment>
<keyword evidence="8" id="KW-0677">Repeat</keyword>
<keyword evidence="7" id="KW-0479">Metal-binding</keyword>
<feature type="domain" description="MGS-like" evidence="23">
    <location>
        <begin position="1132"/>
        <end position="1280"/>
    </location>
</feature>
<dbReference type="SUPFAM" id="SSF52335">
    <property type="entry name" value="Methylglyoxal synthase-like"/>
    <property type="match status" value="1"/>
</dbReference>
<evidence type="ECO:0000259" key="23">
    <source>
        <dbReference type="PROSITE" id="PS51855"/>
    </source>
</evidence>
<dbReference type="GO" id="GO:0046872">
    <property type="term" value="F:metal ion binding"/>
    <property type="evidence" value="ECO:0007669"/>
    <property type="project" value="UniProtKB-KW"/>
</dbReference>
<sequence length="1280" mass="141429">MALCGRLARRAPAFTRQFTSATPSITSRTFTSRASKPLLSLRSGHESQASYRQLRAFSKLPPNWNQTQEAPNAKAYLNSGAIAGARDLVDVKKVLVIGSGGLSIGQAGEFDYSGSQALKALKEAGVRSVLINPNIATIQTSHVLADEIYYLPVTPEYVEYVIQKEKPDGIFLSFGGQTALNLGVNMNKKGLFEKYGVKVLGTPIKVLETSEDRDLFARALEEINIPIAKSIAVSSIDEALDAAEKVGYPIIVRAAYALGGLGSGFANNAEELRDLSARSLTLSPQILVEKSLKGWKEAEYEVVRDASDNCITVCNMENFDPLGVHTGDSIVVSPSQTFSDEEYHMLRSASIKIVRHLGVVGECNVQYCLQPDGLDYRVIEVNARLSRSSALASKATGYPLAYTAAKIGLGHTLPELPNAVTKTTTANFEPSLDYVVTKMPRWDLSKFQNVKRDIGSSMKSVGEVMAIGRTFEESFQKACRQVDPKFLGFQGDKFDDLDDTLRNPTDRRWLAVGQAMYHEGYSVDKVHDLTKIDKWFLYKLENIVDCTRELEQIGSLFGLKKEVILKAKKMGFSDKQIAKAVNSTEDEVRARRKSFGIRPWVKKIDTLAAEFPADTNYLYTTYNASSHDVTFDDHGILVLGSGVYRIGSSVEFDWCAVNATMSLNKLGKKTVMINLEVLKGSRARLDAPYLPSGWKMMRQPFGWTRHVSHIYHLTLCGQLASQFSAILIEAIHNDGNSNWNFKQMAKNYDEYLGNAVDRVAKSRANNAGRDAKYQASRIEEALAAKTFHYNPETYSTDFDVADKLYFEELSYERVMDIYELETASGVVVSVGGQLPQNIALKLQESGKAKVLGTDPHDIDKAEDRHKFSSILDSIGVDQPAWKELTSYEDAQKFADTAGYPVLVRPSYVLSGAAMTVIRSEAELKEKLLAASEVSPDYPVVITKFIDGAEEIDCDAVASNGSLLIHAVSEHIEAAGVHSGDATLVLPPVHLDDSIKDRVKVIAEKVAKAWNITGPFNMQIIKEHVEGAEPNLKVIECNLRASRSFPFVSKVLGTNFIDVATKALVGREVPEPVDLMKIDRDYVATKVPQFSWTRLAGADPYLGVEMSSTGEMACFGKDLVEAYWTSAQSAMNFRLPIPGEGLLFGGETTSEALVQIAKYIHPLGYKFFAVNNEIKALLENSTEGVSVEVIEFPKTDKRALREVFEKHDIRGVFNLAKYRASSLVDEDYVMRRNAVDFGVPLFMEPKTAVLFAQCMSEKLPKKEGIPAEVRPWSDFIGGRPL</sequence>
<organism evidence="24 25">
    <name type="scientific">Pleomassaria siparia CBS 279.74</name>
    <dbReference type="NCBI Taxonomy" id="1314801"/>
    <lineage>
        <taxon>Eukaryota</taxon>
        <taxon>Fungi</taxon>
        <taxon>Dikarya</taxon>
        <taxon>Ascomycota</taxon>
        <taxon>Pezizomycotina</taxon>
        <taxon>Dothideomycetes</taxon>
        <taxon>Pleosporomycetidae</taxon>
        <taxon>Pleosporales</taxon>
        <taxon>Pleomassariaceae</taxon>
        <taxon>Pleomassaria</taxon>
    </lineage>
</organism>
<dbReference type="InterPro" id="IPR036914">
    <property type="entry name" value="MGS-like_dom_sf"/>
</dbReference>
<dbReference type="Pfam" id="PF02787">
    <property type="entry name" value="CPSase_L_D3"/>
    <property type="match status" value="1"/>
</dbReference>
<dbReference type="FunFam" id="3.30.470.20:FF:000001">
    <property type="entry name" value="Carbamoyl-phosphate synthase large chain"/>
    <property type="match status" value="1"/>
</dbReference>
<dbReference type="FunFam" id="3.40.50.1380:FF:000015">
    <property type="entry name" value="Carbamoyl-phosphate synthase arginine-specific large chain"/>
    <property type="match status" value="1"/>
</dbReference>
<accession>A0A6G1K3Q8</accession>
<dbReference type="InterPro" id="IPR005480">
    <property type="entry name" value="CPSase_lsu_oligo"/>
</dbReference>
<evidence type="ECO:0000256" key="19">
    <source>
        <dbReference type="ARBA" id="ARBA00048816"/>
    </source>
</evidence>
<dbReference type="Gene3D" id="3.30.470.20">
    <property type="entry name" value="ATP-grasp fold, B domain"/>
    <property type="match status" value="2"/>
</dbReference>
<evidence type="ECO:0000256" key="8">
    <source>
        <dbReference type="ARBA" id="ARBA00022737"/>
    </source>
</evidence>
<dbReference type="Pfam" id="PF02786">
    <property type="entry name" value="CPSase_L_D2"/>
    <property type="match status" value="2"/>
</dbReference>
<dbReference type="InterPro" id="IPR058047">
    <property type="entry name" value="CPSase_preATP-grasp"/>
</dbReference>
<evidence type="ECO:0000313" key="24">
    <source>
        <dbReference type="EMBL" id="KAF2707509.1"/>
    </source>
</evidence>
<dbReference type="PANTHER" id="PTHR11405">
    <property type="entry name" value="CARBAMOYLTRANSFERASE FAMILY MEMBER"/>
    <property type="match status" value="1"/>
</dbReference>
<dbReference type="FunFam" id="3.40.50.20:FF:000001">
    <property type="entry name" value="Carbamoyl-phosphate synthase large chain"/>
    <property type="match status" value="1"/>
</dbReference>
<keyword evidence="25" id="KW-1185">Reference proteome</keyword>
<feature type="domain" description="ATP-grasp" evidence="22">
    <location>
        <begin position="217"/>
        <end position="409"/>
    </location>
</feature>
<dbReference type="PRINTS" id="PR00098">
    <property type="entry name" value="CPSASE"/>
</dbReference>
<evidence type="ECO:0000256" key="15">
    <source>
        <dbReference type="ARBA" id="ARBA00044249"/>
    </source>
</evidence>
<comment type="catalytic activity">
    <reaction evidence="18">
        <text>hydrogencarbonate + NH4(+) + 2 ATP = carbamoyl phosphate + 2 ADP + phosphate + 2 H(+)</text>
        <dbReference type="Rhea" id="RHEA:18029"/>
        <dbReference type="ChEBI" id="CHEBI:15378"/>
        <dbReference type="ChEBI" id="CHEBI:17544"/>
        <dbReference type="ChEBI" id="CHEBI:28938"/>
        <dbReference type="ChEBI" id="CHEBI:30616"/>
        <dbReference type="ChEBI" id="CHEBI:43474"/>
        <dbReference type="ChEBI" id="CHEBI:58228"/>
        <dbReference type="ChEBI" id="CHEBI:456216"/>
        <dbReference type="EC" id="6.3.4.16"/>
    </reaction>
</comment>
<dbReference type="InterPro" id="IPR036897">
    <property type="entry name" value="CarbamoylP_synth_lsu_oligo_sf"/>
</dbReference>
<dbReference type="InterPro" id="IPR005479">
    <property type="entry name" value="CPAse_ATP-bd"/>
</dbReference>
<feature type="domain" description="ATP-grasp" evidence="22">
    <location>
        <begin position="868"/>
        <end position="1064"/>
    </location>
</feature>
<dbReference type="PROSITE" id="PS00867">
    <property type="entry name" value="CPSASE_2"/>
    <property type="match status" value="2"/>
</dbReference>
<dbReference type="SUPFAM" id="SSF48108">
    <property type="entry name" value="Carbamoyl phosphate synthetase, large subunit connection domain"/>
    <property type="match status" value="1"/>
</dbReference>
<evidence type="ECO:0000256" key="4">
    <source>
        <dbReference type="ARBA" id="ARBA00009799"/>
    </source>
</evidence>
<dbReference type="FunFam" id="3.30.1490.20:FF:000001">
    <property type="entry name" value="Carbamoyl-phosphate synthase large chain"/>
    <property type="match status" value="1"/>
</dbReference>
<dbReference type="EMBL" id="MU005773">
    <property type="protein sequence ID" value="KAF2707509.1"/>
    <property type="molecule type" value="Genomic_DNA"/>
</dbReference>
<keyword evidence="12" id="KW-0464">Manganese</keyword>
<dbReference type="CDD" id="cd01423">
    <property type="entry name" value="MGS_CPS_I_III"/>
    <property type="match status" value="1"/>
</dbReference>
<comment type="pathway">
    <text evidence="3">Amino-acid biosynthesis; L-arginine biosynthesis; carbamoyl phosphate from bicarbonate: step 1/1.</text>
</comment>
<evidence type="ECO:0000256" key="6">
    <source>
        <dbReference type="ARBA" id="ARBA00022598"/>
    </source>
</evidence>
<evidence type="ECO:0000256" key="21">
    <source>
        <dbReference type="PROSITE-ProRule" id="PRU00409"/>
    </source>
</evidence>
<evidence type="ECO:0000256" key="11">
    <source>
        <dbReference type="ARBA" id="ARBA00023128"/>
    </source>
</evidence>
<dbReference type="Gene3D" id="3.40.50.1380">
    <property type="entry name" value="Methylglyoxal synthase-like domain"/>
    <property type="match status" value="1"/>
</dbReference>
<dbReference type="Proteomes" id="UP000799428">
    <property type="component" value="Unassembled WGS sequence"/>
</dbReference>
<keyword evidence="9 21" id="KW-0547">Nucleotide-binding</keyword>
<evidence type="ECO:0000313" key="25">
    <source>
        <dbReference type="Proteomes" id="UP000799428"/>
    </source>
</evidence>
<protein>
    <recommendedName>
        <fullName evidence="20">Carbamoyl phosphate synthase arginine-specific large chain, mitochondrial</fullName>
        <ecNumber evidence="14">6.3.4.16</ecNumber>
        <ecNumber evidence="5">6.3.5.5</ecNumber>
    </recommendedName>
    <alternativeName>
        <fullName evidence="16">Ammonium-dependent carbamoyl phosphate synthetase</fullName>
    </alternativeName>
    <alternativeName>
        <fullName evidence="15">Arginine-specific carbamoyl phosphate synthetase, ammonia chain</fullName>
    </alternativeName>
    <alternativeName>
        <fullName evidence="17">Glutamine-dependent carbamoyl phosphate synthetase</fullName>
    </alternativeName>
</protein>
<evidence type="ECO:0000256" key="12">
    <source>
        <dbReference type="ARBA" id="ARBA00023211"/>
    </source>
</evidence>
<dbReference type="PROSITE" id="PS50975">
    <property type="entry name" value="ATP_GRASP"/>
    <property type="match status" value="2"/>
</dbReference>
<dbReference type="GO" id="GO:0005739">
    <property type="term" value="C:mitochondrion"/>
    <property type="evidence" value="ECO:0007669"/>
    <property type="project" value="UniProtKB-SubCell"/>
</dbReference>
<dbReference type="Gene3D" id="3.40.50.20">
    <property type="match status" value="3"/>
</dbReference>
<dbReference type="AlphaFoldDB" id="A0A6G1K3Q8"/>
<dbReference type="FunFam" id="3.30.470.20:FF:000004">
    <property type="entry name" value="Carbamoyl-phosphate synthase (glutamine-hydrolyzing)"/>
    <property type="match status" value="1"/>
</dbReference>